<dbReference type="PANTHER" id="PTHR34406">
    <property type="entry name" value="PROTEIN YCEI"/>
    <property type="match status" value="1"/>
</dbReference>
<proteinExistence type="predicted"/>
<dbReference type="SMART" id="SM00867">
    <property type="entry name" value="YceI"/>
    <property type="match status" value="1"/>
</dbReference>
<feature type="signal peptide" evidence="1">
    <location>
        <begin position="1"/>
        <end position="22"/>
    </location>
</feature>
<evidence type="ECO:0000259" key="2">
    <source>
        <dbReference type="SMART" id="SM00867"/>
    </source>
</evidence>
<name>A0A6J4HDT5_9BACT</name>
<dbReference type="InterPro" id="IPR036761">
    <property type="entry name" value="TTHA0802/YceI-like_sf"/>
</dbReference>
<keyword evidence="1" id="KW-0732">Signal</keyword>
<dbReference type="InterPro" id="IPR007372">
    <property type="entry name" value="Lipid/polyisoprenoid-bd_YceI"/>
</dbReference>
<dbReference type="EMBL" id="CADCTJ010000149">
    <property type="protein sequence ID" value="CAA9219472.1"/>
    <property type="molecule type" value="Genomic_DNA"/>
</dbReference>
<accession>A0A6J4HDT5</accession>
<protein>
    <submittedName>
        <fullName evidence="3">Rhodanese-like domain protein</fullName>
    </submittedName>
</protein>
<dbReference type="SUPFAM" id="SSF101874">
    <property type="entry name" value="YceI-like"/>
    <property type="match status" value="1"/>
</dbReference>
<dbReference type="AlphaFoldDB" id="A0A6J4HDT5"/>
<dbReference type="Pfam" id="PF04264">
    <property type="entry name" value="YceI"/>
    <property type="match status" value="1"/>
</dbReference>
<reference evidence="3" key="1">
    <citation type="submission" date="2020-02" db="EMBL/GenBank/DDBJ databases">
        <authorList>
            <person name="Meier V. D."/>
        </authorList>
    </citation>
    <scope>NUCLEOTIDE SEQUENCE</scope>
    <source>
        <strain evidence="3">AVDCRST_MAG95</strain>
    </source>
</reference>
<dbReference type="Gene3D" id="2.40.128.110">
    <property type="entry name" value="Lipid/polyisoprenoid-binding, YceI-like"/>
    <property type="match status" value="1"/>
</dbReference>
<evidence type="ECO:0000256" key="1">
    <source>
        <dbReference type="SAM" id="SignalP"/>
    </source>
</evidence>
<dbReference type="PANTHER" id="PTHR34406:SF1">
    <property type="entry name" value="PROTEIN YCEI"/>
    <property type="match status" value="1"/>
</dbReference>
<evidence type="ECO:0000313" key="3">
    <source>
        <dbReference type="EMBL" id="CAA9219472.1"/>
    </source>
</evidence>
<sequence length="227" mass="24085">MKKLVLSAALVAGLFVANPASAQSQLAATTKTAKVAKAATAYQIETSQSNLEWNGKKVTGEHSGNINISKGEILVNGNKIVGGNVLIDMTSISNTDLTDQSYNQKLVGHLKSEDFFSSEKHPTGNFKITSVAPIKGAKTGAANYTVNGDLTIKGITKPIAFPAVINVKNGVASATGTATLDRTKWDIRYGSKSFFPNIADKAIYDDFTVKFNLLAKKESASLRASTK</sequence>
<feature type="chain" id="PRO_5026847271" evidence="1">
    <location>
        <begin position="23"/>
        <end position="227"/>
    </location>
</feature>
<organism evidence="3">
    <name type="scientific">uncultured Adhaeribacter sp</name>
    <dbReference type="NCBI Taxonomy" id="448109"/>
    <lineage>
        <taxon>Bacteria</taxon>
        <taxon>Pseudomonadati</taxon>
        <taxon>Bacteroidota</taxon>
        <taxon>Cytophagia</taxon>
        <taxon>Cytophagales</taxon>
        <taxon>Hymenobacteraceae</taxon>
        <taxon>Adhaeribacter</taxon>
        <taxon>environmental samples</taxon>
    </lineage>
</organism>
<gene>
    <name evidence="3" type="ORF">AVDCRST_MAG95-465</name>
</gene>
<feature type="domain" description="Lipid/polyisoprenoid-binding YceI-like" evidence="2">
    <location>
        <begin position="41"/>
        <end position="216"/>
    </location>
</feature>